<dbReference type="STRING" id="4533.J3L6J0"/>
<reference evidence="2" key="1">
    <citation type="journal article" date="2013" name="Nat. Commun.">
        <title>Whole-genome sequencing of Oryza brachyantha reveals mechanisms underlying Oryza genome evolution.</title>
        <authorList>
            <person name="Chen J."/>
            <person name="Huang Q."/>
            <person name="Gao D."/>
            <person name="Wang J."/>
            <person name="Lang Y."/>
            <person name="Liu T."/>
            <person name="Li B."/>
            <person name="Bai Z."/>
            <person name="Luis Goicoechea J."/>
            <person name="Liang C."/>
            <person name="Chen C."/>
            <person name="Zhang W."/>
            <person name="Sun S."/>
            <person name="Liao Y."/>
            <person name="Zhang X."/>
            <person name="Yang L."/>
            <person name="Song C."/>
            <person name="Wang M."/>
            <person name="Shi J."/>
            <person name="Liu G."/>
            <person name="Liu J."/>
            <person name="Zhou H."/>
            <person name="Zhou W."/>
            <person name="Yu Q."/>
            <person name="An N."/>
            <person name="Chen Y."/>
            <person name="Cai Q."/>
            <person name="Wang B."/>
            <person name="Liu B."/>
            <person name="Min J."/>
            <person name="Huang Y."/>
            <person name="Wu H."/>
            <person name="Li Z."/>
            <person name="Zhang Y."/>
            <person name="Yin Y."/>
            <person name="Song W."/>
            <person name="Jiang J."/>
            <person name="Jackson S.A."/>
            <person name="Wing R.A."/>
            <person name="Wang J."/>
            <person name="Chen M."/>
        </authorList>
    </citation>
    <scope>NUCLEOTIDE SEQUENCE [LARGE SCALE GENOMIC DNA]</scope>
    <source>
        <strain evidence="2">cv. IRGC 101232</strain>
    </source>
</reference>
<dbReference type="PANTHER" id="PTHR33065:SF61">
    <property type="entry name" value="EXPRESSED PROTEIN"/>
    <property type="match status" value="1"/>
</dbReference>
<dbReference type="HOGENOM" id="CLU_2296026_0_0_1"/>
<sequence>MARDYTSRLSTLELTFGYIVETLEAAISVHVIDGLWRDGFHGVFTAHTPSLIDNRVLLLDSRYDIVPVNADRMTKLSRNVVSVESVGNLTVFVLLLDVVTR</sequence>
<dbReference type="OMA" id="CDGEIEL"/>
<feature type="domain" description="DUF6598" evidence="1">
    <location>
        <begin position="3"/>
        <end position="91"/>
    </location>
</feature>
<dbReference type="Pfam" id="PF20241">
    <property type="entry name" value="DUF6598"/>
    <property type="match status" value="1"/>
</dbReference>
<dbReference type="PANTHER" id="PTHR33065">
    <property type="entry name" value="OS07G0486400 PROTEIN"/>
    <property type="match status" value="1"/>
</dbReference>
<organism evidence="2">
    <name type="scientific">Oryza brachyantha</name>
    <name type="common">malo sina</name>
    <dbReference type="NCBI Taxonomy" id="4533"/>
    <lineage>
        <taxon>Eukaryota</taxon>
        <taxon>Viridiplantae</taxon>
        <taxon>Streptophyta</taxon>
        <taxon>Embryophyta</taxon>
        <taxon>Tracheophyta</taxon>
        <taxon>Spermatophyta</taxon>
        <taxon>Magnoliopsida</taxon>
        <taxon>Liliopsida</taxon>
        <taxon>Poales</taxon>
        <taxon>Poaceae</taxon>
        <taxon>BOP clade</taxon>
        <taxon>Oryzoideae</taxon>
        <taxon>Oryzeae</taxon>
        <taxon>Oryzinae</taxon>
        <taxon>Oryza</taxon>
    </lineage>
</organism>
<evidence type="ECO:0000313" key="3">
    <source>
        <dbReference type="Proteomes" id="UP000006038"/>
    </source>
</evidence>
<dbReference type="Gramene" id="OB01G48460.1">
    <property type="protein sequence ID" value="OB01G48460.1"/>
    <property type="gene ID" value="OB01G48460"/>
</dbReference>
<keyword evidence="3" id="KW-1185">Reference proteome</keyword>
<proteinExistence type="predicted"/>
<dbReference type="Proteomes" id="UP000006038">
    <property type="component" value="Chromosome 1"/>
</dbReference>
<accession>J3L6J0</accession>
<dbReference type="AlphaFoldDB" id="J3L6J0"/>
<name>J3L6J0_ORYBR</name>
<dbReference type="EnsemblPlants" id="OB01G48460.1">
    <property type="protein sequence ID" value="OB01G48460.1"/>
    <property type="gene ID" value="OB01G48460"/>
</dbReference>
<evidence type="ECO:0000313" key="2">
    <source>
        <dbReference type="EnsemblPlants" id="OB01G48460.1"/>
    </source>
</evidence>
<reference evidence="2" key="2">
    <citation type="submission" date="2013-04" db="UniProtKB">
        <authorList>
            <consortium name="EnsemblPlants"/>
        </authorList>
    </citation>
    <scope>IDENTIFICATION</scope>
</reference>
<protein>
    <recommendedName>
        <fullName evidence="1">DUF6598 domain-containing protein</fullName>
    </recommendedName>
</protein>
<evidence type="ECO:0000259" key="1">
    <source>
        <dbReference type="Pfam" id="PF20241"/>
    </source>
</evidence>
<dbReference type="InterPro" id="IPR046533">
    <property type="entry name" value="DUF6598"/>
</dbReference>